<dbReference type="PROSITE" id="PS51767">
    <property type="entry name" value="PEPTIDASE_A1"/>
    <property type="match status" value="1"/>
</dbReference>
<dbReference type="InterPro" id="IPR001461">
    <property type="entry name" value="Aspartic_peptidase_A1"/>
</dbReference>
<dbReference type="AlphaFoldDB" id="A0A8H7CII7"/>
<evidence type="ECO:0000256" key="1">
    <source>
        <dbReference type="ARBA" id="ARBA00007447"/>
    </source>
</evidence>
<evidence type="ECO:0000259" key="6">
    <source>
        <dbReference type="PROSITE" id="PS51767"/>
    </source>
</evidence>
<evidence type="ECO:0000313" key="7">
    <source>
        <dbReference type="EMBL" id="KAF7338964.1"/>
    </source>
</evidence>
<dbReference type="PRINTS" id="PR00792">
    <property type="entry name" value="PEPSIN"/>
</dbReference>
<proteinExistence type="inferred from homology"/>
<dbReference type="PROSITE" id="PS00141">
    <property type="entry name" value="ASP_PROTEASE"/>
    <property type="match status" value="1"/>
</dbReference>
<sequence length="515" mass="55102">MWCSFRFYFPAVLVAIFVQRVNALVVQGTRLNPGERRAVTNRYTIFTLLSNGTDDNEFDMRYSTNITVNGRNFKVAIDTGSADLWIAPSQDFRFNNSGIPVTNSYGDGSTTDVVGTIGFASVQLGGYTFDSQAFNNATTIGLTGILDFDLDGLMGFDFGVVTSFIKTALKAANVDETLGEPFLSNIFDQTPDQENFLSISLSRTDDLEGSSDASFLINEVDQRYAEVVSAPAISLFPGNNGRWSIPIDGISLDGVSIPLTPSTVAGAPAGKIIALMDTGTPTASFPADFIDRLFAAIPGSVQAVDKSWTIPCDTTSIMSVEIGGQQFPIHPLDLSDVDSSTGTTICRSPFLVIPGNTEFDSLFGDTIMRNIYSVFNFGDAVAKAPTENATMQFLAQTDPTFAKADVLNVRMARLSGQQGSSPAGFAAVADNDAASSSSNANSDSSLINKYGPIIIGLLGANLVVVLILAVLGLVLCVKRSGKNVSRARTPQYTQVKLGEDETRALDGYDEKRYSD</sequence>
<dbReference type="Proteomes" id="UP000620124">
    <property type="component" value="Unassembled WGS sequence"/>
</dbReference>
<feature type="transmembrane region" description="Helical" evidence="4">
    <location>
        <begin position="453"/>
        <end position="477"/>
    </location>
</feature>
<dbReference type="CDD" id="cd05471">
    <property type="entry name" value="pepsin_like"/>
    <property type="match status" value="1"/>
</dbReference>
<organism evidence="7 8">
    <name type="scientific">Mycena venus</name>
    <dbReference type="NCBI Taxonomy" id="2733690"/>
    <lineage>
        <taxon>Eukaryota</taxon>
        <taxon>Fungi</taxon>
        <taxon>Dikarya</taxon>
        <taxon>Basidiomycota</taxon>
        <taxon>Agaricomycotina</taxon>
        <taxon>Agaricomycetes</taxon>
        <taxon>Agaricomycetidae</taxon>
        <taxon>Agaricales</taxon>
        <taxon>Marasmiineae</taxon>
        <taxon>Mycenaceae</taxon>
        <taxon>Mycena</taxon>
    </lineage>
</organism>
<dbReference type="EMBL" id="JACAZI010000020">
    <property type="protein sequence ID" value="KAF7338964.1"/>
    <property type="molecule type" value="Genomic_DNA"/>
</dbReference>
<evidence type="ECO:0000256" key="2">
    <source>
        <dbReference type="ARBA" id="ARBA00022750"/>
    </source>
</evidence>
<gene>
    <name evidence="7" type="ORF">MVEN_01972600</name>
</gene>
<feature type="domain" description="Peptidase A1" evidence="6">
    <location>
        <begin position="62"/>
        <end position="385"/>
    </location>
</feature>
<protein>
    <submittedName>
        <fullName evidence="7">Peptidase A1 domain-containing protein</fullName>
    </submittedName>
</protein>
<feature type="signal peptide" evidence="5">
    <location>
        <begin position="1"/>
        <end position="23"/>
    </location>
</feature>
<dbReference type="GO" id="GO:0006508">
    <property type="term" value="P:proteolysis"/>
    <property type="evidence" value="ECO:0007669"/>
    <property type="project" value="UniProtKB-KW"/>
</dbReference>
<dbReference type="Gene3D" id="2.40.70.10">
    <property type="entry name" value="Acid Proteases"/>
    <property type="match status" value="2"/>
</dbReference>
<dbReference type="InterPro" id="IPR001969">
    <property type="entry name" value="Aspartic_peptidase_AS"/>
</dbReference>
<keyword evidence="2 3" id="KW-0064">Aspartyl protease</keyword>
<dbReference type="InterPro" id="IPR034164">
    <property type="entry name" value="Pepsin-like_dom"/>
</dbReference>
<dbReference type="PANTHER" id="PTHR47966">
    <property type="entry name" value="BETA-SITE APP-CLEAVING ENZYME, ISOFORM A-RELATED"/>
    <property type="match status" value="1"/>
</dbReference>
<accession>A0A8H7CII7</accession>
<evidence type="ECO:0000256" key="4">
    <source>
        <dbReference type="SAM" id="Phobius"/>
    </source>
</evidence>
<keyword evidence="5" id="KW-0732">Signal</keyword>
<dbReference type="InterPro" id="IPR021109">
    <property type="entry name" value="Peptidase_aspartic_dom_sf"/>
</dbReference>
<dbReference type="OrthoDB" id="771136at2759"/>
<keyword evidence="4" id="KW-0472">Membrane</keyword>
<dbReference type="GO" id="GO:0004190">
    <property type="term" value="F:aspartic-type endopeptidase activity"/>
    <property type="evidence" value="ECO:0007669"/>
    <property type="project" value="UniProtKB-KW"/>
</dbReference>
<keyword evidence="4" id="KW-1133">Transmembrane helix</keyword>
<evidence type="ECO:0000256" key="5">
    <source>
        <dbReference type="SAM" id="SignalP"/>
    </source>
</evidence>
<keyword evidence="4" id="KW-0812">Transmembrane</keyword>
<keyword evidence="3" id="KW-0378">Hydrolase</keyword>
<reference evidence="7" key="1">
    <citation type="submission" date="2020-05" db="EMBL/GenBank/DDBJ databases">
        <title>Mycena genomes resolve the evolution of fungal bioluminescence.</title>
        <authorList>
            <person name="Tsai I.J."/>
        </authorList>
    </citation>
    <scope>NUCLEOTIDE SEQUENCE</scope>
    <source>
        <strain evidence="7">CCC161011</strain>
    </source>
</reference>
<dbReference type="SUPFAM" id="SSF50630">
    <property type="entry name" value="Acid proteases"/>
    <property type="match status" value="1"/>
</dbReference>
<evidence type="ECO:0000256" key="3">
    <source>
        <dbReference type="RuleBase" id="RU000454"/>
    </source>
</evidence>
<keyword evidence="8" id="KW-1185">Reference proteome</keyword>
<feature type="chain" id="PRO_5034740645" evidence="5">
    <location>
        <begin position="24"/>
        <end position="515"/>
    </location>
</feature>
<dbReference type="InterPro" id="IPR033121">
    <property type="entry name" value="PEPTIDASE_A1"/>
</dbReference>
<comment type="similarity">
    <text evidence="1 3">Belongs to the peptidase A1 family.</text>
</comment>
<keyword evidence="3" id="KW-0645">Protease</keyword>
<dbReference type="Pfam" id="PF00026">
    <property type="entry name" value="Asp"/>
    <property type="match status" value="1"/>
</dbReference>
<comment type="caution">
    <text evidence="7">The sequence shown here is derived from an EMBL/GenBank/DDBJ whole genome shotgun (WGS) entry which is preliminary data.</text>
</comment>
<dbReference type="PANTHER" id="PTHR47966:SF51">
    <property type="entry name" value="BETA-SITE APP-CLEAVING ENZYME, ISOFORM A-RELATED"/>
    <property type="match status" value="1"/>
</dbReference>
<evidence type="ECO:0000313" key="8">
    <source>
        <dbReference type="Proteomes" id="UP000620124"/>
    </source>
</evidence>
<name>A0A8H7CII7_9AGAR</name>